<dbReference type="PANTHER" id="PTHR33830:SF30">
    <property type="entry name" value="DEFENSIN-LIKE PROTEIN 184-RELATED"/>
    <property type="match status" value="1"/>
</dbReference>
<evidence type="ECO:0000256" key="3">
    <source>
        <dbReference type="ARBA" id="ARBA00022577"/>
    </source>
</evidence>
<comment type="similarity">
    <text evidence="1">Belongs to the DEFL family.</text>
</comment>
<organism evidence="7 8">
    <name type="scientific">Brassica napus</name>
    <name type="common">Rape</name>
    <dbReference type="NCBI Taxonomy" id="3708"/>
    <lineage>
        <taxon>Eukaryota</taxon>
        <taxon>Viridiplantae</taxon>
        <taxon>Streptophyta</taxon>
        <taxon>Embryophyta</taxon>
        <taxon>Tracheophyta</taxon>
        <taxon>Spermatophyta</taxon>
        <taxon>Magnoliopsida</taxon>
        <taxon>eudicotyledons</taxon>
        <taxon>Gunneridae</taxon>
        <taxon>Pentapetalae</taxon>
        <taxon>rosids</taxon>
        <taxon>malvids</taxon>
        <taxon>Brassicales</taxon>
        <taxon>Brassicaceae</taxon>
        <taxon>Brassiceae</taxon>
        <taxon>Brassica</taxon>
    </lineage>
</organism>
<evidence type="ECO:0000256" key="1">
    <source>
        <dbReference type="ARBA" id="ARBA00006722"/>
    </source>
</evidence>
<evidence type="ECO:0000256" key="4">
    <source>
        <dbReference type="ARBA" id="ARBA00022821"/>
    </source>
</evidence>
<evidence type="ECO:0000313" key="7">
    <source>
        <dbReference type="EMBL" id="KAH0881547.1"/>
    </source>
</evidence>
<evidence type="ECO:0008006" key="9">
    <source>
        <dbReference type="Google" id="ProtNLM"/>
    </source>
</evidence>
<keyword evidence="8" id="KW-1185">Reference proteome</keyword>
<protein>
    <recommendedName>
        <fullName evidence="9">Defensin-like protein</fullName>
    </recommendedName>
</protein>
<sequence>MMTSSSSVLFIFTVVFIISSSGNKKMVGEAGDCYEWWTCKGEEQCRGKCKDEYKGIGRCDELSPGPGIPRGCNCNYYCKYPPM</sequence>
<dbReference type="PANTHER" id="PTHR33830">
    <property type="entry name" value="DEFENSIN-LIKE PROTEIN 184-RELATED"/>
    <property type="match status" value="1"/>
</dbReference>
<accession>A0ABQ7ZMT1</accession>
<reference evidence="7 8" key="1">
    <citation type="submission" date="2021-05" db="EMBL/GenBank/DDBJ databases">
        <title>Genome Assembly of Synthetic Allotetraploid Brassica napus Reveals Homoeologous Exchanges between Subgenomes.</title>
        <authorList>
            <person name="Davis J.T."/>
        </authorList>
    </citation>
    <scope>NUCLEOTIDE SEQUENCE [LARGE SCALE GENOMIC DNA]</scope>
    <source>
        <strain evidence="8">cv. Da-Ae</strain>
        <tissue evidence="7">Seedling</tissue>
    </source>
</reference>
<keyword evidence="6" id="KW-0732">Signal</keyword>
<feature type="signal peptide" evidence="6">
    <location>
        <begin position="1"/>
        <end position="22"/>
    </location>
</feature>
<name>A0ABQ7ZMT1_BRANA</name>
<evidence type="ECO:0000313" key="8">
    <source>
        <dbReference type="Proteomes" id="UP000824890"/>
    </source>
</evidence>
<keyword evidence="3" id="KW-0295">Fungicide</keyword>
<comment type="caution">
    <text evidence="7">The sequence shown here is derived from an EMBL/GenBank/DDBJ whole genome shotgun (WGS) entry which is preliminary data.</text>
</comment>
<dbReference type="Proteomes" id="UP000824890">
    <property type="component" value="Unassembled WGS sequence"/>
</dbReference>
<keyword evidence="5" id="KW-1015">Disulfide bond</keyword>
<dbReference type="InterPro" id="IPR010851">
    <property type="entry name" value="DEFL"/>
</dbReference>
<feature type="chain" id="PRO_5045631600" description="Defensin-like protein" evidence="6">
    <location>
        <begin position="23"/>
        <end position="83"/>
    </location>
</feature>
<evidence type="ECO:0000256" key="5">
    <source>
        <dbReference type="ARBA" id="ARBA00023157"/>
    </source>
</evidence>
<keyword evidence="2" id="KW-0929">Antimicrobial</keyword>
<evidence type="ECO:0000256" key="6">
    <source>
        <dbReference type="SAM" id="SignalP"/>
    </source>
</evidence>
<dbReference type="EMBL" id="JAGKQM010000015">
    <property type="protein sequence ID" value="KAH0881547.1"/>
    <property type="molecule type" value="Genomic_DNA"/>
</dbReference>
<gene>
    <name evidence="7" type="ORF">HID58_068941</name>
</gene>
<evidence type="ECO:0000256" key="2">
    <source>
        <dbReference type="ARBA" id="ARBA00022529"/>
    </source>
</evidence>
<keyword evidence="4" id="KW-0611">Plant defense</keyword>
<proteinExistence type="inferred from homology"/>